<keyword evidence="4" id="KW-0963">Cytoplasm</keyword>
<sequence length="343" mass="37219">YRTIKTESRRLSLTKRGSAKARLVVHKDEPTLTTTAAITEAPIKTILGPMQNIKTGGVGGGAGGTSTSHRPVARPAKAPLESATTLLSIERSFESEDKVIVGQAKAETKRRALTNQEDKFEIEYCPPPVEEQPYEPDFNDFGVINHDILKTVPPPLAYQLQTLDDSEPALPSLELAPTQRPSRSLSPSWSDLSDNETDIPVATTTLTADGHLDLTWSDDDDHDENDGSPHPIGSVSCTSLSGNIGSGRRFRIKDLPNEDKIRPPFDGFMFDLETASSEGSLSEDEDDIFGSIGGSFGAAAAGEEKNKGVVHEQVDEFNKSFGLDDLEDESKVQAPFSEFSFEL</sequence>
<keyword evidence="8" id="KW-1185">Reference proteome</keyword>
<dbReference type="GO" id="GO:0005737">
    <property type="term" value="C:cytoplasm"/>
    <property type="evidence" value="ECO:0007669"/>
    <property type="project" value="UniProtKB-SubCell"/>
</dbReference>
<dbReference type="GO" id="GO:0051276">
    <property type="term" value="P:chromosome organization"/>
    <property type="evidence" value="ECO:0007669"/>
    <property type="project" value="InterPro"/>
</dbReference>
<protein>
    <submittedName>
        <fullName evidence="7">Uncharacterized protein</fullName>
    </submittedName>
</protein>
<proteinExistence type="inferred from homology"/>
<evidence type="ECO:0000313" key="7">
    <source>
        <dbReference type="EMBL" id="KAG0275298.1"/>
    </source>
</evidence>
<evidence type="ECO:0000256" key="4">
    <source>
        <dbReference type="ARBA" id="ARBA00022490"/>
    </source>
</evidence>
<feature type="region of interest" description="Disordered" evidence="6">
    <location>
        <begin position="215"/>
        <end position="238"/>
    </location>
</feature>
<reference evidence="7" key="1">
    <citation type="journal article" date="2020" name="Fungal Divers.">
        <title>Resolving the Mortierellaceae phylogeny through synthesis of multi-gene phylogenetics and phylogenomics.</title>
        <authorList>
            <person name="Vandepol N."/>
            <person name="Liber J."/>
            <person name="Desiro A."/>
            <person name="Na H."/>
            <person name="Kennedy M."/>
            <person name="Barry K."/>
            <person name="Grigoriev I.V."/>
            <person name="Miller A.N."/>
            <person name="O'Donnell K."/>
            <person name="Stajich J.E."/>
            <person name="Bonito G."/>
        </authorList>
    </citation>
    <scope>NUCLEOTIDE SEQUENCE</scope>
    <source>
        <strain evidence="7">NRRL 28262</strain>
    </source>
</reference>
<evidence type="ECO:0000256" key="6">
    <source>
        <dbReference type="SAM" id="MobiDB-lite"/>
    </source>
</evidence>
<feature type="region of interest" description="Disordered" evidence="6">
    <location>
        <begin position="172"/>
        <end position="196"/>
    </location>
</feature>
<feature type="non-terminal residue" evidence="7">
    <location>
        <position position="343"/>
    </location>
</feature>
<dbReference type="GO" id="GO:0005634">
    <property type="term" value="C:nucleus"/>
    <property type="evidence" value="ECO:0007669"/>
    <property type="project" value="UniProtKB-SubCell"/>
</dbReference>
<comment type="similarity">
    <text evidence="3">Belongs to the securin family.</text>
</comment>
<dbReference type="AlphaFoldDB" id="A0AAD4DDH4"/>
<evidence type="ECO:0000256" key="3">
    <source>
        <dbReference type="ARBA" id="ARBA00009264"/>
    </source>
</evidence>
<keyword evidence="5" id="KW-0539">Nucleus</keyword>
<name>A0AAD4DDH4_9FUNG</name>
<comment type="caution">
    <text evidence="7">The sequence shown here is derived from an EMBL/GenBank/DDBJ whole genome shotgun (WGS) entry which is preliminary data.</text>
</comment>
<evidence type="ECO:0000256" key="2">
    <source>
        <dbReference type="ARBA" id="ARBA00004496"/>
    </source>
</evidence>
<gene>
    <name evidence="7" type="ORF">BGZ95_008955</name>
</gene>
<dbReference type="Pfam" id="PF04856">
    <property type="entry name" value="Securin"/>
    <property type="match status" value="1"/>
</dbReference>
<evidence type="ECO:0000256" key="1">
    <source>
        <dbReference type="ARBA" id="ARBA00004123"/>
    </source>
</evidence>
<comment type="subcellular location">
    <subcellularLocation>
        <location evidence="2">Cytoplasm</location>
    </subcellularLocation>
    <subcellularLocation>
        <location evidence="1">Nucleus</location>
    </subcellularLocation>
</comment>
<dbReference type="EMBL" id="JAAAIL010000496">
    <property type="protein sequence ID" value="KAG0275298.1"/>
    <property type="molecule type" value="Genomic_DNA"/>
</dbReference>
<feature type="region of interest" description="Disordered" evidence="6">
    <location>
        <begin position="59"/>
        <end position="78"/>
    </location>
</feature>
<organism evidence="7 8">
    <name type="scientific">Linnemannia exigua</name>
    <dbReference type="NCBI Taxonomy" id="604196"/>
    <lineage>
        <taxon>Eukaryota</taxon>
        <taxon>Fungi</taxon>
        <taxon>Fungi incertae sedis</taxon>
        <taxon>Mucoromycota</taxon>
        <taxon>Mortierellomycotina</taxon>
        <taxon>Mortierellomycetes</taxon>
        <taxon>Mortierellales</taxon>
        <taxon>Mortierellaceae</taxon>
        <taxon>Linnemannia</taxon>
    </lineage>
</organism>
<evidence type="ECO:0000256" key="5">
    <source>
        <dbReference type="ARBA" id="ARBA00023242"/>
    </source>
</evidence>
<feature type="compositionally biased region" description="Acidic residues" evidence="6">
    <location>
        <begin position="216"/>
        <end position="226"/>
    </location>
</feature>
<feature type="compositionally biased region" description="Low complexity" evidence="6">
    <location>
        <begin position="180"/>
        <end position="192"/>
    </location>
</feature>
<evidence type="ECO:0000313" key="8">
    <source>
        <dbReference type="Proteomes" id="UP001194580"/>
    </source>
</evidence>
<accession>A0AAD4DDH4</accession>
<dbReference type="InterPro" id="IPR006940">
    <property type="entry name" value="Securin_separation_inhibitor"/>
</dbReference>
<dbReference type="Proteomes" id="UP001194580">
    <property type="component" value="Unassembled WGS sequence"/>
</dbReference>